<dbReference type="EMBL" id="JAUBYV010000001">
    <property type="protein sequence ID" value="KAK2629765.1"/>
    <property type="molecule type" value="Genomic_DNA"/>
</dbReference>
<evidence type="ECO:0000256" key="2">
    <source>
        <dbReference type="SAM" id="Phobius"/>
    </source>
</evidence>
<protein>
    <recommendedName>
        <fullName evidence="3">2,6-dihydroxypyridine 3-monooxygenase substrate binding domain-containing protein</fullName>
    </recommendedName>
</protein>
<dbReference type="InterPro" id="IPR054707">
    <property type="entry name" value="DhpH_subs-bd"/>
</dbReference>
<sequence>MASQSPLDATLPKGPMNIIIIGGSNTGLMNGIVLKRLGHNVRILEQNTQSERADLAAGITTYPEFEEFMKVHDQTGEPWSVHSPGIQWLNKDAGVARRLNKPLQMTSWSVVYHRLRANFDGLASGFCAKPPAAGEHDGSAIFDLGKRVTKLSRDGGVRVEYTDLADGDKSAEVSADMVILADGANSRLRHTLFPQVERVYAGYVAFRGTVPESEVSEETKKAFDPNLTYFCFKGKYILLYIIPGADGSLAPGQRRYNWVWYHPIAAGSQSFTDIMTDASGAVHRNTLPAGGMNPRAWENYKTIARLQMCAPFAEVVQKTSQPFVTAISDLACPRAVALGGKVLIAGEALNLVRPHMALSTTASAKQALLLEQVFRGALTLRDWETRVLHDGRLDALKTNAFGTFFLYGFLTAAGWVGKLLVAMVRGSLPFGALPEEPSGPAAQAAEGKGKAKTA</sequence>
<evidence type="ECO:0000259" key="3">
    <source>
        <dbReference type="Pfam" id="PF22607"/>
    </source>
</evidence>
<dbReference type="AlphaFoldDB" id="A0AAD9T7F0"/>
<name>A0AAD9T7F0_9HELO</name>
<feature type="transmembrane region" description="Helical" evidence="2">
    <location>
        <begin position="404"/>
        <end position="424"/>
    </location>
</feature>
<dbReference type="SUPFAM" id="SSF51905">
    <property type="entry name" value="FAD/NAD(P)-binding domain"/>
    <property type="match status" value="1"/>
</dbReference>
<comment type="caution">
    <text evidence="4">The sequence shown here is derived from an EMBL/GenBank/DDBJ whole genome shotgun (WGS) entry which is preliminary data.</text>
</comment>
<dbReference type="PANTHER" id="PTHR47469:SF2">
    <property type="entry name" value="OS06G0597600 PROTEIN"/>
    <property type="match status" value="1"/>
</dbReference>
<dbReference type="InterPro" id="IPR053212">
    <property type="entry name" value="DHP_3-monooxygenase"/>
</dbReference>
<keyword evidence="2" id="KW-0472">Membrane</keyword>
<evidence type="ECO:0000313" key="5">
    <source>
        <dbReference type="Proteomes" id="UP001285354"/>
    </source>
</evidence>
<keyword evidence="2" id="KW-1133">Transmembrane helix</keyword>
<organism evidence="4 5">
    <name type="scientific">Diplocarpon rosae</name>
    <dbReference type="NCBI Taxonomy" id="946125"/>
    <lineage>
        <taxon>Eukaryota</taxon>
        <taxon>Fungi</taxon>
        <taxon>Dikarya</taxon>
        <taxon>Ascomycota</taxon>
        <taxon>Pezizomycotina</taxon>
        <taxon>Leotiomycetes</taxon>
        <taxon>Helotiales</taxon>
        <taxon>Drepanopezizaceae</taxon>
        <taxon>Diplocarpon</taxon>
    </lineage>
</organism>
<accession>A0AAD9T7F0</accession>
<dbReference type="InterPro" id="IPR036188">
    <property type="entry name" value="FAD/NAD-bd_sf"/>
</dbReference>
<gene>
    <name evidence="4" type="ORF">QTJ16_000585</name>
</gene>
<feature type="domain" description="2,6-dihydroxypyridine 3-monooxygenase substrate binding" evidence="3">
    <location>
        <begin position="200"/>
        <end position="329"/>
    </location>
</feature>
<dbReference type="PANTHER" id="PTHR47469">
    <property type="entry name" value="MONOOXYGENASE-LIKE"/>
    <property type="match status" value="1"/>
</dbReference>
<dbReference type="Gene3D" id="3.30.9.60">
    <property type="match status" value="1"/>
</dbReference>
<keyword evidence="2" id="KW-0812">Transmembrane</keyword>
<dbReference type="Pfam" id="PF22607">
    <property type="entry name" value="FAD_binding-like"/>
    <property type="match status" value="1"/>
</dbReference>
<feature type="region of interest" description="Disordered" evidence="1">
    <location>
        <begin position="435"/>
        <end position="454"/>
    </location>
</feature>
<evidence type="ECO:0000256" key="1">
    <source>
        <dbReference type="SAM" id="MobiDB-lite"/>
    </source>
</evidence>
<dbReference type="Proteomes" id="UP001285354">
    <property type="component" value="Unassembled WGS sequence"/>
</dbReference>
<dbReference type="SUPFAM" id="SSF54373">
    <property type="entry name" value="FAD-linked reductases, C-terminal domain"/>
    <property type="match status" value="1"/>
</dbReference>
<evidence type="ECO:0000313" key="4">
    <source>
        <dbReference type="EMBL" id="KAK2629765.1"/>
    </source>
</evidence>
<keyword evidence="5" id="KW-1185">Reference proteome</keyword>
<proteinExistence type="predicted"/>
<dbReference type="PRINTS" id="PR00420">
    <property type="entry name" value="RNGMNOXGNASE"/>
</dbReference>
<reference evidence="4" key="1">
    <citation type="submission" date="2023-06" db="EMBL/GenBank/DDBJ databases">
        <title>Draft genome of Marssonina rosae.</title>
        <authorList>
            <person name="Cheng Q."/>
        </authorList>
    </citation>
    <scope>NUCLEOTIDE SEQUENCE</scope>
    <source>
        <strain evidence="4">R4</strain>
    </source>
</reference>
<feature type="compositionally biased region" description="Low complexity" evidence="1">
    <location>
        <begin position="439"/>
        <end position="454"/>
    </location>
</feature>